<dbReference type="AlphaFoldDB" id="A0A3S9Q028"/>
<dbReference type="Proteomes" id="UP000280344">
    <property type="component" value="Chromosome"/>
</dbReference>
<dbReference type="InterPro" id="IPR029051">
    <property type="entry name" value="DUF4352"/>
</dbReference>
<dbReference type="InterPro" id="IPR029050">
    <property type="entry name" value="Immunoprotect_excell_Ig-like"/>
</dbReference>
<evidence type="ECO:0000259" key="4">
    <source>
        <dbReference type="Pfam" id="PF11611"/>
    </source>
</evidence>
<dbReference type="EMBL" id="CP034593">
    <property type="protein sequence ID" value="AZQ77934.1"/>
    <property type="molecule type" value="Genomic_DNA"/>
</dbReference>
<protein>
    <submittedName>
        <fullName evidence="5">DUF4352 domain-containing protein</fullName>
    </submittedName>
</protein>
<keyword evidence="1" id="KW-0732">Signal</keyword>
<gene>
    <name evidence="5" type="ORF">EJ997_11895</name>
</gene>
<keyword evidence="6" id="KW-1185">Reference proteome</keyword>
<evidence type="ECO:0000256" key="2">
    <source>
        <dbReference type="SAM" id="MobiDB-lite"/>
    </source>
</evidence>
<sequence length="230" mass="24401">MSYPAPAQKQKSWFARHKILTAILIIIIIGIIASMGSGGDGDEPKADSNTSTGNSNDRNEDTNDDGGDGDAAIVDAADGEEAEEPEADEPEEAEEPAESAPGVGDTVSTGNFDVTITSVDAEVGLIGNEHFNAEAAGQFVLVHVSVTNTGNEAEHFRASEHKLIDEQDRQHSESSDAWYYDGETFAFTEVNPGNTVEGALIYDIPADSVPTAIDLGNDEFFGDPIRVSLQ</sequence>
<dbReference type="Gene3D" id="2.60.40.1240">
    <property type="match status" value="1"/>
</dbReference>
<keyword evidence="3" id="KW-0472">Membrane</keyword>
<feature type="domain" description="DUF4352" evidence="4">
    <location>
        <begin position="102"/>
        <end position="222"/>
    </location>
</feature>
<organism evidence="5 6">
    <name type="scientific">Flaviflexus ciconiae</name>
    <dbReference type="NCBI Taxonomy" id="2496867"/>
    <lineage>
        <taxon>Bacteria</taxon>
        <taxon>Bacillati</taxon>
        <taxon>Actinomycetota</taxon>
        <taxon>Actinomycetes</taxon>
        <taxon>Actinomycetales</taxon>
        <taxon>Actinomycetaceae</taxon>
        <taxon>Flaviflexus</taxon>
    </lineage>
</organism>
<dbReference type="RefSeq" id="WP_126704736.1">
    <property type="nucleotide sequence ID" value="NZ_CP034593.1"/>
</dbReference>
<reference evidence="5 6" key="1">
    <citation type="submission" date="2018-12" db="EMBL/GenBank/DDBJ databases">
        <title>Complete genome sequence of Flaviflexus sp. H23T48.</title>
        <authorList>
            <person name="Bae J.-W."/>
            <person name="Lee J.-Y."/>
        </authorList>
    </citation>
    <scope>NUCLEOTIDE SEQUENCE [LARGE SCALE GENOMIC DNA]</scope>
    <source>
        <strain evidence="5 6">H23T48</strain>
    </source>
</reference>
<evidence type="ECO:0000256" key="1">
    <source>
        <dbReference type="ARBA" id="ARBA00022729"/>
    </source>
</evidence>
<evidence type="ECO:0000313" key="6">
    <source>
        <dbReference type="Proteomes" id="UP000280344"/>
    </source>
</evidence>
<evidence type="ECO:0000256" key="3">
    <source>
        <dbReference type="SAM" id="Phobius"/>
    </source>
</evidence>
<feature type="region of interest" description="Disordered" evidence="2">
    <location>
        <begin position="38"/>
        <end position="111"/>
    </location>
</feature>
<keyword evidence="3" id="KW-1133">Transmembrane helix</keyword>
<keyword evidence="3" id="KW-0812">Transmembrane</keyword>
<dbReference type="Pfam" id="PF11611">
    <property type="entry name" value="DUF4352"/>
    <property type="match status" value="1"/>
</dbReference>
<dbReference type="OrthoDB" id="3430849at2"/>
<accession>A0A3S9Q028</accession>
<feature type="compositionally biased region" description="Polar residues" evidence="2">
    <location>
        <begin position="47"/>
        <end position="56"/>
    </location>
</feature>
<proteinExistence type="predicted"/>
<dbReference type="KEGG" id="flh:EJ997_11895"/>
<evidence type="ECO:0000313" key="5">
    <source>
        <dbReference type="EMBL" id="AZQ77934.1"/>
    </source>
</evidence>
<feature type="compositionally biased region" description="Acidic residues" evidence="2">
    <location>
        <begin position="77"/>
        <end position="97"/>
    </location>
</feature>
<feature type="transmembrane region" description="Helical" evidence="3">
    <location>
        <begin position="19"/>
        <end position="39"/>
    </location>
</feature>
<name>A0A3S9Q028_9ACTO</name>